<evidence type="ECO:0000313" key="1">
    <source>
        <dbReference type="EMBL" id="MCD1653373.1"/>
    </source>
</evidence>
<dbReference type="Proteomes" id="UP001198163">
    <property type="component" value="Unassembled WGS sequence"/>
</dbReference>
<dbReference type="InterPro" id="IPR025449">
    <property type="entry name" value="JetB"/>
</dbReference>
<organism evidence="1 2">
    <name type="scientific">Teretinema zuelzerae</name>
    <dbReference type="NCBI Taxonomy" id="156"/>
    <lineage>
        <taxon>Bacteria</taxon>
        <taxon>Pseudomonadati</taxon>
        <taxon>Spirochaetota</taxon>
        <taxon>Spirochaetia</taxon>
        <taxon>Spirochaetales</taxon>
        <taxon>Treponemataceae</taxon>
        <taxon>Teretinema</taxon>
    </lineage>
</organism>
<proteinExistence type="predicted"/>
<dbReference type="Pfam" id="PF13835">
    <property type="entry name" value="DUF4194"/>
    <property type="match status" value="1"/>
</dbReference>
<dbReference type="AlphaFoldDB" id="A0AAE3EGH1"/>
<gene>
    <name evidence="1" type="ORF">K7J14_01505</name>
</gene>
<dbReference type="EMBL" id="JAINWA010000001">
    <property type="protein sequence ID" value="MCD1653373.1"/>
    <property type="molecule type" value="Genomic_DNA"/>
</dbReference>
<reference evidence="1" key="1">
    <citation type="submission" date="2021-08" db="EMBL/GenBank/DDBJ databases">
        <title>Comparative analyses of Brucepasteria parasyntrophica and Teretinema zuelzerae.</title>
        <authorList>
            <person name="Song Y."/>
            <person name="Brune A."/>
        </authorList>
    </citation>
    <scope>NUCLEOTIDE SEQUENCE</scope>
    <source>
        <strain evidence="1">DSM 1903</strain>
    </source>
</reference>
<dbReference type="RefSeq" id="WP_230752311.1">
    <property type="nucleotide sequence ID" value="NZ_JAINWA010000001.1"/>
</dbReference>
<protein>
    <submittedName>
        <fullName evidence="1">DUF4194 domain-containing protein</fullName>
    </submittedName>
</protein>
<evidence type="ECO:0000313" key="2">
    <source>
        <dbReference type="Proteomes" id="UP001198163"/>
    </source>
</evidence>
<sequence length="201" mass="23387">MKEKDIDYSRVLVRLLKGIVYREDDEGLWQSLLKRQGSVMDHFNLLGLDLVLSEEEGYGFLKSTADEESADIPKLIPRRQLSYPVSLILALLRRKFAEHDAAGSDPRLILDREELIKLTETFLQKGNNEVQWLTRFDNYLNRVHDLGFIRYLGDDGKKIEVRRVLKVFVDAQWLSEFDKRLAEYGEFDYGTKGGQDNDRGE</sequence>
<keyword evidence="2" id="KW-1185">Reference proteome</keyword>
<name>A0AAE3EGH1_9SPIR</name>
<comment type="caution">
    <text evidence="1">The sequence shown here is derived from an EMBL/GenBank/DDBJ whole genome shotgun (WGS) entry which is preliminary data.</text>
</comment>
<accession>A0AAE3EGH1</accession>